<evidence type="ECO:0000259" key="13">
    <source>
        <dbReference type="Pfam" id="PF20718"/>
    </source>
</evidence>
<evidence type="ECO:0000256" key="9">
    <source>
        <dbReference type="ARBA" id="ARBA00023242"/>
    </source>
</evidence>
<evidence type="ECO:0000313" key="15">
    <source>
        <dbReference type="RefSeq" id="XP_014673137.1"/>
    </source>
</evidence>
<organism evidence="14 15">
    <name type="scientific">Priapulus caudatus</name>
    <name type="common">Priapulid worm</name>
    <dbReference type="NCBI Taxonomy" id="37621"/>
    <lineage>
        <taxon>Eukaryota</taxon>
        <taxon>Metazoa</taxon>
        <taxon>Ecdysozoa</taxon>
        <taxon>Scalidophora</taxon>
        <taxon>Priapulida</taxon>
        <taxon>Priapulimorpha</taxon>
        <taxon>Priapulimorphida</taxon>
        <taxon>Priapulidae</taxon>
        <taxon>Priapulus</taxon>
    </lineage>
</organism>
<reference evidence="15" key="1">
    <citation type="submission" date="2025-08" db="UniProtKB">
        <authorList>
            <consortium name="RefSeq"/>
        </authorList>
    </citation>
    <scope>IDENTIFICATION</scope>
</reference>
<feature type="non-terminal residue" evidence="15">
    <location>
        <position position="575"/>
    </location>
</feature>
<comment type="subcellular location">
    <subcellularLocation>
        <location evidence="1 11">Nucleus</location>
    </subcellularLocation>
</comment>
<comment type="similarity">
    <text evidence="2 11">Belongs to the Mediator complex subunit 16 family.</text>
</comment>
<comment type="function">
    <text evidence="11">Component of the Mediator complex, a coactivator involved in the regulated transcription of nearly all RNA polymerase II-dependent genes. Mediator functions as a bridge to convey information from gene-specific regulatory proteins to the basal RNA polymerase II transcription machinery. Mediator is recruited to promoters by direct interactions with regulatory proteins and serves as a scaffold for the assembly of a functional preinitiation complex with RNA polymerase II and the general transcription factors.</text>
</comment>
<feature type="domain" description="Mediator complex subunit Med16 N-terminal" evidence="12">
    <location>
        <begin position="18"/>
        <end position="288"/>
    </location>
</feature>
<evidence type="ECO:0000256" key="7">
    <source>
        <dbReference type="ARBA" id="ARBA00023159"/>
    </source>
</evidence>
<evidence type="ECO:0000256" key="10">
    <source>
        <dbReference type="ARBA" id="ARBA00032015"/>
    </source>
</evidence>
<keyword evidence="6 11" id="KW-0805">Transcription regulation</keyword>
<comment type="subunit">
    <text evidence="11">Component of the Mediator complex.</text>
</comment>
<dbReference type="InterPro" id="IPR048338">
    <property type="entry name" value="Mediator_Med16"/>
</dbReference>
<keyword evidence="8 11" id="KW-0804">Transcription</keyword>
<evidence type="ECO:0000313" key="14">
    <source>
        <dbReference type="Proteomes" id="UP000695022"/>
    </source>
</evidence>
<dbReference type="Proteomes" id="UP000695022">
    <property type="component" value="Unplaced"/>
</dbReference>
<proteinExistence type="inferred from homology"/>
<dbReference type="InterPro" id="IPR036322">
    <property type="entry name" value="WD40_repeat_dom_sf"/>
</dbReference>
<evidence type="ECO:0000256" key="11">
    <source>
        <dbReference type="RuleBase" id="RU364149"/>
    </source>
</evidence>
<name>A0ABM1ELR6_PRICU</name>
<keyword evidence="5" id="KW-0677">Repeat</keyword>
<gene>
    <name evidence="15" type="primary">LOC106813505</name>
    <name evidence="11" type="synonym">MED16</name>
</gene>
<evidence type="ECO:0000256" key="2">
    <source>
        <dbReference type="ARBA" id="ARBA00006543"/>
    </source>
</evidence>
<dbReference type="RefSeq" id="XP_014673137.1">
    <property type="nucleotide sequence ID" value="XM_014817651.1"/>
</dbReference>
<evidence type="ECO:0000256" key="6">
    <source>
        <dbReference type="ARBA" id="ARBA00023015"/>
    </source>
</evidence>
<evidence type="ECO:0000256" key="4">
    <source>
        <dbReference type="ARBA" id="ARBA00022574"/>
    </source>
</evidence>
<sequence length="575" mass="64029">MKDHIINDWHMIGSVDLHNEHVIALEWLHKGSKLILSHDKDTVRYSDKFQRVPVHDFRPSVVHFGGRPMDGWIAVTATGLVCVTLISPNKEVKTLYESLSAVRSKMILADVAYCNNGDLMVVTSDGLISSAVRCFKVSIKAQHGGADFTVTCQPMASFFMKTYTTNHQSCQYGKISHLRFAWKEGTNALLTCAAGNSGSCVEFWEMKEQASPVHKVFQSAGGGSGEYKSLKWKYVDTILHTSEVSAVTSSRLSPSDGALIPHYSGIVAYKDSSIKLLYRSSVTQVAAVTMENIVRLASDSGLSQSTMAGELTCMRQSTTGYIMVGVDIYSQMFVYRLSTSRDTYFQTGTLLATNHIVNLLEYCMLNGYDWFDVLLCVRPGYIDSVCDWLTDSFMKQPASIQQVYYNKYLTIKASLYRRLAYGQGKAGDCIARLLLNAVATCLHSVLRPSMLSGQEKGPVEKLTNLMRANKSEADLTSMLSLVKATETKAREYIVEPSVLQCLQQLLQWITDFTLYLLALLPTQYVHKTEHPRCGLLNDVSALHTLRELLLLIRLWGLLNPNCLPNFTATSDNLGC</sequence>
<keyword evidence="7 11" id="KW-0010">Activator</keyword>
<dbReference type="SUPFAM" id="SSF50978">
    <property type="entry name" value="WD40 repeat-like"/>
    <property type="match status" value="1"/>
</dbReference>
<accession>A0ABM1ELR6</accession>
<evidence type="ECO:0000256" key="8">
    <source>
        <dbReference type="ARBA" id="ARBA00023163"/>
    </source>
</evidence>
<feature type="domain" description="Mediator of RNA polymerase II transcription subunit 16 central helical bridge" evidence="13">
    <location>
        <begin position="359"/>
        <end position="555"/>
    </location>
</feature>
<dbReference type="InterPro" id="IPR048616">
    <property type="entry name" value="MED16_bridge"/>
</dbReference>
<evidence type="ECO:0000256" key="3">
    <source>
        <dbReference type="ARBA" id="ARBA00019614"/>
    </source>
</evidence>
<keyword evidence="14" id="KW-1185">Reference proteome</keyword>
<dbReference type="Pfam" id="PF20718">
    <property type="entry name" value="Med16_bridge"/>
    <property type="match status" value="1"/>
</dbReference>
<dbReference type="Pfam" id="PF11635">
    <property type="entry name" value="Med16_N"/>
    <property type="match status" value="1"/>
</dbReference>
<evidence type="ECO:0000256" key="1">
    <source>
        <dbReference type="ARBA" id="ARBA00004123"/>
    </source>
</evidence>
<protein>
    <recommendedName>
        <fullName evidence="3 11">Mediator of RNA polymerase II transcription subunit 16</fullName>
    </recommendedName>
    <alternativeName>
        <fullName evidence="10 11">Mediator complex subunit 16</fullName>
    </alternativeName>
</protein>
<evidence type="ECO:0000256" key="5">
    <source>
        <dbReference type="ARBA" id="ARBA00022737"/>
    </source>
</evidence>
<dbReference type="PANTHER" id="PTHR13224">
    <property type="entry name" value="THYROID HORMONE RECEPTOR-ASSOCIATED PROTEIN-RELATED"/>
    <property type="match status" value="1"/>
</dbReference>
<evidence type="ECO:0000259" key="12">
    <source>
        <dbReference type="Pfam" id="PF11635"/>
    </source>
</evidence>
<dbReference type="PANTHER" id="PTHR13224:SF6">
    <property type="entry name" value="MEDIATOR OF RNA POLYMERASE II TRANSCRIPTION SUBUNIT 16"/>
    <property type="match status" value="1"/>
</dbReference>
<dbReference type="InterPro" id="IPR021665">
    <property type="entry name" value="Mediator_Med16_N"/>
</dbReference>
<keyword evidence="9 11" id="KW-0539">Nucleus</keyword>
<dbReference type="GeneID" id="106813505"/>
<keyword evidence="4" id="KW-0853">WD repeat</keyword>